<feature type="region of interest" description="Disordered" evidence="1">
    <location>
        <begin position="305"/>
        <end position="352"/>
    </location>
</feature>
<dbReference type="GO" id="GO:0009966">
    <property type="term" value="P:regulation of signal transduction"/>
    <property type="evidence" value="ECO:0007669"/>
    <property type="project" value="InterPro"/>
</dbReference>
<dbReference type="GO" id="GO:0035303">
    <property type="term" value="P:regulation of dephosphorylation"/>
    <property type="evidence" value="ECO:0007669"/>
    <property type="project" value="TreeGrafter"/>
</dbReference>
<dbReference type="STRING" id="1283841.A0A084Q8E8"/>
<dbReference type="Pfam" id="PF04177">
    <property type="entry name" value="TAP42"/>
    <property type="match status" value="1"/>
</dbReference>
<sequence length="352" mass="38694">MADDPSLEESLQSLFDAAEEKRRTLDATYEATSPSYRADLSAALALYDRVQQRVAAAALFSPNESLDDLATSAMPYLLVHFHVAELVQKAPNLSPEQRMLVLRRARAAYEAFLRLVDAYGLVAGPYAALLERYRDDVEGFAVVASKDPAARRNGKIANFRAEKQLGERLEALRRNPRYLDHGDEEVVRELHVASVAAAVHATFQALDTLNRELPLLAQAPSPLAPSATTPDPDASARLDQPLRRLQSVFGQNAGPLLSTGGKPLQPFTLVNTRADLARDAFRPGHNLPTMSIDEYLAEEKRRGNILQGGTEPKTVIDEDDMAAADQETYKARDWDDFKDDNPKGAGNTLNMG</sequence>
<dbReference type="OMA" id="EYELCEA"/>
<feature type="compositionally biased region" description="Basic and acidic residues" evidence="1">
    <location>
        <begin position="327"/>
        <end position="342"/>
    </location>
</feature>
<accession>A0A084Q8E8</accession>
<dbReference type="PANTHER" id="PTHR10933:SF9">
    <property type="entry name" value="IMMUNOGLOBULIN-BINDING PROTEIN 1"/>
    <property type="match status" value="1"/>
</dbReference>
<dbReference type="InParanoid" id="A0A084Q8E8"/>
<protein>
    <recommendedName>
        <fullName evidence="4">TAP42-like protein</fullName>
    </recommendedName>
</protein>
<evidence type="ECO:0000313" key="3">
    <source>
        <dbReference type="Proteomes" id="UP000028524"/>
    </source>
</evidence>
<dbReference type="FunCoup" id="A0A084Q8E8">
    <property type="interactions" value="646"/>
</dbReference>
<dbReference type="InterPro" id="IPR038511">
    <property type="entry name" value="TAP42/TAP46-like_sf"/>
</dbReference>
<gene>
    <name evidence="2" type="ORF">S40285_07733</name>
</gene>
<dbReference type="HOGENOM" id="CLU_041824_2_0_1"/>
<evidence type="ECO:0008006" key="4">
    <source>
        <dbReference type="Google" id="ProtNLM"/>
    </source>
</evidence>
<dbReference type="GO" id="GO:0051721">
    <property type="term" value="F:protein phosphatase 2A binding"/>
    <property type="evidence" value="ECO:0007669"/>
    <property type="project" value="TreeGrafter"/>
</dbReference>
<dbReference type="Gene3D" id="1.25.40.540">
    <property type="entry name" value="TAP42-like family"/>
    <property type="match status" value="1"/>
</dbReference>
<keyword evidence="3" id="KW-1185">Reference proteome</keyword>
<dbReference type="AlphaFoldDB" id="A0A084Q8E8"/>
<dbReference type="Proteomes" id="UP000028524">
    <property type="component" value="Unassembled WGS sequence"/>
</dbReference>
<evidence type="ECO:0000313" key="2">
    <source>
        <dbReference type="EMBL" id="KFA60233.1"/>
    </source>
</evidence>
<organism evidence="2 3">
    <name type="scientific">Stachybotrys chlorohalonatus (strain IBT 40285)</name>
    <dbReference type="NCBI Taxonomy" id="1283841"/>
    <lineage>
        <taxon>Eukaryota</taxon>
        <taxon>Fungi</taxon>
        <taxon>Dikarya</taxon>
        <taxon>Ascomycota</taxon>
        <taxon>Pezizomycotina</taxon>
        <taxon>Sordariomycetes</taxon>
        <taxon>Hypocreomycetidae</taxon>
        <taxon>Hypocreales</taxon>
        <taxon>Stachybotryaceae</taxon>
        <taxon>Stachybotrys</taxon>
    </lineage>
</organism>
<dbReference type="GO" id="GO:0005829">
    <property type="term" value="C:cytosol"/>
    <property type="evidence" value="ECO:0007669"/>
    <property type="project" value="TreeGrafter"/>
</dbReference>
<dbReference type="OrthoDB" id="10261753at2759"/>
<reference evidence="2 3" key="1">
    <citation type="journal article" date="2014" name="BMC Genomics">
        <title>Comparative genome sequencing reveals chemotype-specific gene clusters in the toxigenic black mold Stachybotrys.</title>
        <authorList>
            <person name="Semeiks J."/>
            <person name="Borek D."/>
            <person name="Otwinowski Z."/>
            <person name="Grishin N.V."/>
        </authorList>
    </citation>
    <scope>NUCLEOTIDE SEQUENCE [LARGE SCALE GENOMIC DNA]</scope>
    <source>
        <strain evidence="2 3">IBT 40285</strain>
    </source>
</reference>
<dbReference type="InterPro" id="IPR007304">
    <property type="entry name" value="TAP46-like"/>
</dbReference>
<evidence type="ECO:0000256" key="1">
    <source>
        <dbReference type="SAM" id="MobiDB-lite"/>
    </source>
</evidence>
<name>A0A084Q8E8_STAC4</name>
<proteinExistence type="predicted"/>
<dbReference type="EMBL" id="KL660942">
    <property type="protein sequence ID" value="KFA60233.1"/>
    <property type="molecule type" value="Genomic_DNA"/>
</dbReference>
<dbReference type="PANTHER" id="PTHR10933">
    <property type="entry name" value="IMMUNOGLOBULIN-BINDING PROTEIN 1"/>
    <property type="match status" value="1"/>
</dbReference>